<feature type="domain" description="Herpesvirus glycoprotein D/GG/GX" evidence="1">
    <location>
        <begin position="9"/>
        <end position="36"/>
    </location>
</feature>
<dbReference type="AlphaFoldDB" id="A0A7V6PFV1"/>
<reference evidence="2 3" key="1">
    <citation type="journal article" date="2020" name="Biotechnol. Biofuels">
        <title>New insights from the biogas microbiome by comprehensive genome-resolved metagenomics of nearly 1600 species originating from multiple anaerobic digesters.</title>
        <authorList>
            <person name="Campanaro S."/>
            <person name="Treu L."/>
            <person name="Rodriguez-R L.M."/>
            <person name="Kovalovszki A."/>
            <person name="Ziels R.M."/>
            <person name="Maus I."/>
            <person name="Zhu X."/>
            <person name="Kougias P.G."/>
            <person name="Basile A."/>
            <person name="Luo G."/>
            <person name="Schluter A."/>
            <person name="Konstantinidis K.T."/>
            <person name="Angelidaki I."/>
        </authorList>
    </citation>
    <scope>NUCLEOTIDE SEQUENCE [LARGE SCALE GENOMIC DNA]</scope>
    <source>
        <strain evidence="2">AS04akNAM_66</strain>
    </source>
</reference>
<protein>
    <recommendedName>
        <fullName evidence="1">Herpesvirus glycoprotein D/GG/GX domain-containing protein</fullName>
    </recommendedName>
</protein>
<comment type="caution">
    <text evidence="2">The sequence shown here is derived from an EMBL/GenBank/DDBJ whole genome shotgun (WGS) entry which is preliminary data.</text>
</comment>
<evidence type="ECO:0000313" key="3">
    <source>
        <dbReference type="Proteomes" id="UP000551563"/>
    </source>
</evidence>
<proteinExistence type="predicted"/>
<organism evidence="2 3">
    <name type="scientific">Brucella intermedia</name>
    <dbReference type="NCBI Taxonomy" id="94625"/>
    <lineage>
        <taxon>Bacteria</taxon>
        <taxon>Pseudomonadati</taxon>
        <taxon>Pseudomonadota</taxon>
        <taxon>Alphaproteobacteria</taxon>
        <taxon>Hyphomicrobiales</taxon>
        <taxon>Brucellaceae</taxon>
        <taxon>Brucella/Ochrobactrum group</taxon>
        <taxon>Brucella</taxon>
    </lineage>
</organism>
<dbReference type="GO" id="GO:0016020">
    <property type="term" value="C:membrane"/>
    <property type="evidence" value="ECO:0007669"/>
    <property type="project" value="InterPro"/>
</dbReference>
<gene>
    <name evidence="2" type="ORF">GXX48_21605</name>
</gene>
<dbReference type="EMBL" id="DUMN01000620">
    <property type="protein sequence ID" value="HHV70199.1"/>
    <property type="molecule type" value="Genomic_DNA"/>
</dbReference>
<sequence length="54" mass="6629">MRRILRPRLRPNCRSPVALRHYYRCHWNRPLGHCRPLRRRCARGHQGRLAHHSP</sequence>
<accession>A0A7V6PFV1</accession>
<name>A0A7V6PFV1_9HYPH</name>
<dbReference type="InterPro" id="IPR002896">
    <property type="entry name" value="Herpes_glycop_dom"/>
</dbReference>
<dbReference type="Proteomes" id="UP000551563">
    <property type="component" value="Unassembled WGS sequence"/>
</dbReference>
<dbReference type="Pfam" id="PF01537">
    <property type="entry name" value="Herpes_glycop_D"/>
    <property type="match status" value="1"/>
</dbReference>
<evidence type="ECO:0000313" key="2">
    <source>
        <dbReference type="EMBL" id="HHV70199.1"/>
    </source>
</evidence>
<evidence type="ECO:0000259" key="1">
    <source>
        <dbReference type="Pfam" id="PF01537"/>
    </source>
</evidence>